<dbReference type="PANTHER" id="PTHR28037:SF1">
    <property type="entry name" value="ALCOHOL O-ACETYLTRANSFERASE 1-RELATED"/>
    <property type="match status" value="1"/>
</dbReference>
<dbReference type="InterPro" id="IPR052058">
    <property type="entry name" value="Alcohol_O-acetyltransferase"/>
</dbReference>
<organism evidence="2 3">
    <name type="scientific">Methanobacterium bryantii</name>
    <dbReference type="NCBI Taxonomy" id="2161"/>
    <lineage>
        <taxon>Archaea</taxon>
        <taxon>Methanobacteriati</taxon>
        <taxon>Methanobacteriota</taxon>
        <taxon>Methanomada group</taxon>
        <taxon>Methanobacteria</taxon>
        <taxon>Methanobacteriales</taxon>
        <taxon>Methanobacteriaceae</taxon>
        <taxon>Methanobacterium</taxon>
    </lineage>
</organism>
<dbReference type="InterPro" id="IPR023213">
    <property type="entry name" value="CAT-like_dom_sf"/>
</dbReference>
<dbReference type="RefSeq" id="WP_069584327.1">
    <property type="nucleotide sequence ID" value="NZ_LMVM01000012.1"/>
</dbReference>
<evidence type="ECO:0000313" key="3">
    <source>
        <dbReference type="Proteomes" id="UP000217784"/>
    </source>
</evidence>
<dbReference type="SUPFAM" id="SSF52777">
    <property type="entry name" value="CoA-dependent acyltransferases"/>
    <property type="match status" value="2"/>
</dbReference>
<feature type="domain" description="Condensation" evidence="1">
    <location>
        <begin position="46"/>
        <end position="269"/>
    </location>
</feature>
<proteinExistence type="predicted"/>
<dbReference type="Gene3D" id="3.30.559.10">
    <property type="entry name" value="Chloramphenicol acetyltransferase-like domain"/>
    <property type="match status" value="1"/>
</dbReference>
<dbReference type="Pfam" id="PF00668">
    <property type="entry name" value="Condensation"/>
    <property type="match status" value="1"/>
</dbReference>
<evidence type="ECO:0000313" key="2">
    <source>
        <dbReference type="EMBL" id="PAV04937.1"/>
    </source>
</evidence>
<dbReference type="Proteomes" id="UP000217784">
    <property type="component" value="Unassembled WGS sequence"/>
</dbReference>
<protein>
    <recommendedName>
        <fullName evidence="1">Condensation domain-containing protein</fullName>
    </recommendedName>
</protein>
<name>A0A2A2H6C7_METBR</name>
<dbReference type="EMBL" id="LMVM01000012">
    <property type="protein sequence ID" value="PAV04937.1"/>
    <property type="molecule type" value="Genomic_DNA"/>
</dbReference>
<dbReference type="OrthoDB" id="145544at2157"/>
<dbReference type="PANTHER" id="PTHR28037">
    <property type="entry name" value="ALCOHOL O-ACETYLTRANSFERASE 1-RELATED"/>
    <property type="match status" value="1"/>
</dbReference>
<dbReference type="AlphaFoldDB" id="A0A2A2H6C7"/>
<accession>A0A2A2H6C7</accession>
<sequence length="493" mass="56064">MPAINGSKNKRIDMIGQKNRTIKTSGYIRKLSNLERMYLWSPYSDVSMVARIKGNISEEKLCSALDVVLQIHPLAGAKVVFDDDYNAWFSTDNVIKPFFKTVKMTSDTQWLEELQHEIQIPFNPETGPMIRFVLIHSETVSDLVVICNHSICDGMSLVYLIRDLLDIYTNPEQEIKVINPVNINDFLPKGGFSLQSAMMKLVMGNANRKWEKNPYYFDHNDAIAVQESYWEKYKFNTVLLELEPQETKFLLKQCRNKGVSIGSAVIAAFIAAHEDIVGPFVKNQKQLWVPFDMRRHATTSVDDVFGLCIGAPRFSYTYNAKKTFWENAAVLHKEIHKRVSKLDSHTMETPDSHPTFMDALSSFALLKEVVPEAYTKTENLKRYFQDEKNITFSFAKKSKSMVPGAIPSNLGPLDVPETYADLQIDKMIFFPVISDSVPLNLGGVSIGDKMVFSLSYPEPRDMGNNMTCEMIQIRNRALKYLGFPDKASENAIV</sequence>
<reference evidence="2 3" key="1">
    <citation type="journal article" date="2017" name="BMC Genomics">
        <title>Genomic analysis of methanogenic archaea reveals a shift towards energy conservation.</title>
        <authorList>
            <person name="Gilmore S.P."/>
            <person name="Henske J.K."/>
            <person name="Sexton J.A."/>
            <person name="Solomon K.V."/>
            <person name="Seppala S."/>
            <person name="Yoo J.I."/>
            <person name="Huyett L.M."/>
            <person name="Pressman A."/>
            <person name="Cogan J.Z."/>
            <person name="Kivenson V."/>
            <person name="Peng X."/>
            <person name="Tan Y."/>
            <person name="Valentine D.L."/>
            <person name="O'Malley M.A."/>
        </authorList>
    </citation>
    <scope>NUCLEOTIDE SEQUENCE [LARGE SCALE GENOMIC DNA]</scope>
    <source>
        <strain evidence="2 3">M.o.H.</strain>
    </source>
</reference>
<evidence type="ECO:0000259" key="1">
    <source>
        <dbReference type="Pfam" id="PF00668"/>
    </source>
</evidence>
<dbReference type="GO" id="GO:0003824">
    <property type="term" value="F:catalytic activity"/>
    <property type="evidence" value="ECO:0007669"/>
    <property type="project" value="InterPro"/>
</dbReference>
<gene>
    <name evidence="2" type="ORF">ASJ80_11560</name>
</gene>
<comment type="caution">
    <text evidence="2">The sequence shown here is derived from an EMBL/GenBank/DDBJ whole genome shotgun (WGS) entry which is preliminary data.</text>
</comment>
<keyword evidence="3" id="KW-1185">Reference proteome</keyword>
<dbReference type="InterPro" id="IPR001242">
    <property type="entry name" value="Condensation_dom"/>
</dbReference>
<dbReference type="Gene3D" id="3.30.559.30">
    <property type="entry name" value="Nonribosomal peptide synthetase, condensation domain"/>
    <property type="match status" value="1"/>
</dbReference>